<reference evidence="2" key="1">
    <citation type="submission" date="2015-03" db="EMBL/GenBank/DDBJ databases">
        <title>Characterization of two novel Thaumarchaeota isolated from the Northern Adriatic Sea.</title>
        <authorList>
            <person name="Bayer B."/>
            <person name="Vojvoda J."/>
            <person name="Offre P."/>
            <person name="Srivastava A."/>
            <person name="Elisabeth N."/>
            <person name="Garcia J.A.L."/>
            <person name="Schleper C."/>
            <person name="Herndl G.J."/>
        </authorList>
    </citation>
    <scope>NUCLEOTIDE SEQUENCE [LARGE SCALE GENOMIC DNA]</scope>
    <source>
        <strain evidence="2">NF5</strain>
    </source>
</reference>
<dbReference type="EMBL" id="CP011070">
    <property type="protein sequence ID" value="AJW70239.1"/>
    <property type="molecule type" value="Genomic_DNA"/>
</dbReference>
<dbReference type="OrthoDB" id="5605at2157"/>
<dbReference type="KEGG" id="nin:NADRNF5_0543"/>
<dbReference type="HOGENOM" id="CLU_182705_2_0_2"/>
<evidence type="ECO:0000313" key="1">
    <source>
        <dbReference type="EMBL" id="AJW70239.1"/>
    </source>
</evidence>
<proteinExistence type="predicted"/>
<reference evidence="1 2" key="2">
    <citation type="journal article" date="2016" name="ISME J.">
        <title>Physiological and genomic characterization of two novel marine thaumarchaeal strains indicates niche differentiation.</title>
        <authorList>
            <person name="Bayer B."/>
            <person name="Vojvoda J."/>
            <person name="Offre P."/>
            <person name="Alves R.J."/>
            <person name="Elisabeth N.H."/>
            <person name="Garcia J.A."/>
            <person name="Volland J.M."/>
            <person name="Srivastava A."/>
            <person name="Schleper C."/>
            <person name="Herndl G.J."/>
        </authorList>
    </citation>
    <scope>NUCLEOTIDE SEQUENCE [LARGE SCALE GENOMIC DNA]</scope>
    <source>
        <strain evidence="1 2">NF5</strain>
    </source>
</reference>
<dbReference type="GeneID" id="31894340"/>
<accession>A0A0D5C0A6</accession>
<keyword evidence="2" id="KW-1185">Reference proteome</keyword>
<dbReference type="RefSeq" id="WP_082051967.1">
    <property type="nucleotide sequence ID" value="NZ_CP011070.1"/>
</dbReference>
<dbReference type="AlphaFoldDB" id="A0A0D5C0A6"/>
<protein>
    <submittedName>
        <fullName evidence="1">Uncharacterized protein</fullName>
    </submittedName>
</protein>
<gene>
    <name evidence="1" type="ORF">NADRNF5_0543</name>
</gene>
<organism evidence="1 2">
    <name type="scientific">Nitrosopumilus adriaticus</name>
    <dbReference type="NCBI Taxonomy" id="1580092"/>
    <lineage>
        <taxon>Archaea</taxon>
        <taxon>Nitrososphaerota</taxon>
        <taxon>Nitrososphaeria</taxon>
        <taxon>Nitrosopumilales</taxon>
        <taxon>Nitrosopumilaceae</taxon>
        <taxon>Nitrosopumilus</taxon>
    </lineage>
</organism>
<dbReference type="Proteomes" id="UP000032408">
    <property type="component" value="Chromosome"/>
</dbReference>
<evidence type="ECO:0000313" key="2">
    <source>
        <dbReference type="Proteomes" id="UP000032408"/>
    </source>
</evidence>
<sequence length="69" mass="8095">MPAICRGVCHKYKSSGVSMQFKYQEGQKRCSFCGIFMVYNETRCPCCHTILRTKARDKLSKLKYKTNYQ</sequence>
<name>A0A0D5C0A6_9ARCH</name>